<evidence type="ECO:0000313" key="1">
    <source>
        <dbReference type="EMBL" id="JAC76026.1"/>
    </source>
</evidence>
<organism evidence="1">
    <name type="scientific">Tetraselmis sp. GSL018</name>
    <dbReference type="NCBI Taxonomy" id="582737"/>
    <lineage>
        <taxon>Eukaryota</taxon>
        <taxon>Viridiplantae</taxon>
        <taxon>Chlorophyta</taxon>
        <taxon>core chlorophytes</taxon>
        <taxon>Chlorodendrophyceae</taxon>
        <taxon>Chlorodendrales</taxon>
        <taxon>Chlorodendraceae</taxon>
        <taxon>Tetraselmis</taxon>
    </lineage>
</organism>
<name>A0A061RZP5_9CHLO</name>
<feature type="non-terminal residue" evidence="1">
    <location>
        <position position="1"/>
    </location>
</feature>
<accession>A0A061RZP5</accession>
<proteinExistence type="predicted"/>
<sequence>RAEEVLTAFEVGSLTQVYLWERGHDMLGRKLRRALEAERVVKCTTADVFNT</sequence>
<gene>
    <name evidence="1" type="ORF">TSPGSL018_21391</name>
</gene>
<dbReference type="AlphaFoldDB" id="A0A061RZP5"/>
<protein>
    <submittedName>
        <fullName evidence="1">Uncharacterized protein</fullName>
    </submittedName>
</protein>
<reference evidence="1" key="1">
    <citation type="submission" date="2014-05" db="EMBL/GenBank/DDBJ databases">
        <title>The transcriptome of the halophilic microalga Tetraselmis sp. GSL018 isolated from the Great Salt Lake, Utah.</title>
        <authorList>
            <person name="Jinkerson R.E."/>
            <person name="D'Adamo S."/>
            <person name="Posewitz M.C."/>
        </authorList>
    </citation>
    <scope>NUCLEOTIDE SEQUENCE</scope>
    <source>
        <strain evidence="1">GSL018</strain>
    </source>
</reference>
<dbReference type="EMBL" id="GBEZ01009570">
    <property type="protein sequence ID" value="JAC76026.1"/>
    <property type="molecule type" value="Transcribed_RNA"/>
</dbReference>